<sequence>EKDFGDCFKEECAWWGTWTINKSEEQTSCCLSVLTSIMSEIMSKMPHEEQPVKDTF</sequence>
<gene>
    <name evidence="1" type="ORF">S12H4_53363</name>
</gene>
<name>X1TC92_9ZZZZ</name>
<organism evidence="1">
    <name type="scientific">marine sediment metagenome</name>
    <dbReference type="NCBI Taxonomy" id="412755"/>
    <lineage>
        <taxon>unclassified sequences</taxon>
        <taxon>metagenomes</taxon>
        <taxon>ecological metagenomes</taxon>
    </lineage>
</organism>
<protein>
    <submittedName>
        <fullName evidence="1">Uncharacterized protein</fullName>
    </submittedName>
</protein>
<accession>X1TC92</accession>
<dbReference type="EMBL" id="BARW01033964">
    <property type="protein sequence ID" value="GAJ02879.1"/>
    <property type="molecule type" value="Genomic_DNA"/>
</dbReference>
<proteinExistence type="predicted"/>
<evidence type="ECO:0000313" key="1">
    <source>
        <dbReference type="EMBL" id="GAJ02879.1"/>
    </source>
</evidence>
<comment type="caution">
    <text evidence="1">The sequence shown here is derived from an EMBL/GenBank/DDBJ whole genome shotgun (WGS) entry which is preliminary data.</text>
</comment>
<feature type="non-terminal residue" evidence="1">
    <location>
        <position position="1"/>
    </location>
</feature>
<reference evidence="1" key="1">
    <citation type="journal article" date="2014" name="Front. Microbiol.">
        <title>High frequency of phylogenetically diverse reductive dehalogenase-homologous genes in deep subseafloor sedimentary metagenomes.</title>
        <authorList>
            <person name="Kawai M."/>
            <person name="Futagami T."/>
            <person name="Toyoda A."/>
            <person name="Takaki Y."/>
            <person name="Nishi S."/>
            <person name="Hori S."/>
            <person name="Arai W."/>
            <person name="Tsubouchi T."/>
            <person name="Morono Y."/>
            <person name="Uchiyama I."/>
            <person name="Ito T."/>
            <person name="Fujiyama A."/>
            <person name="Inagaki F."/>
            <person name="Takami H."/>
        </authorList>
    </citation>
    <scope>NUCLEOTIDE SEQUENCE</scope>
    <source>
        <strain evidence="1">Expedition CK06-06</strain>
    </source>
</reference>
<dbReference type="AlphaFoldDB" id="X1TC92"/>